<proteinExistence type="predicted"/>
<reference evidence="1" key="1">
    <citation type="submission" date="2017-06" db="EMBL/GenBank/DDBJ databases">
        <title>Novel phages from South African skin metaviromes.</title>
        <authorList>
            <person name="van Zyl L.J."/>
            <person name="Abrahams Y."/>
            <person name="Stander E.A."/>
            <person name="Kirby B.M."/>
            <person name="Clavaud C."/>
            <person name="Farcet C."/>
            <person name="Breton L."/>
            <person name="Trindade M.I."/>
        </authorList>
    </citation>
    <scope>NUCLEOTIDE SEQUENCE</scope>
</reference>
<sequence>MKILNYHISYDHIEDLYTVTAETDNGKTFCYTFSDMYTLKEVRETLERIASEIDK</sequence>
<evidence type="ECO:0000313" key="1">
    <source>
        <dbReference type="EMBL" id="ASN70157.1"/>
    </source>
</evidence>
<gene>
    <name evidence="1" type="ORF">8F8_30</name>
</gene>
<protein>
    <submittedName>
        <fullName evidence="1">Uncharacterized protein</fullName>
    </submittedName>
</protein>
<organism evidence="1">
    <name type="scientific">uncultured Caudovirales phage</name>
    <dbReference type="NCBI Taxonomy" id="2100421"/>
    <lineage>
        <taxon>Viruses</taxon>
        <taxon>Duplodnaviria</taxon>
        <taxon>Heunggongvirae</taxon>
        <taxon>Uroviricota</taxon>
        <taxon>Caudoviricetes</taxon>
        <taxon>Peduoviridae</taxon>
        <taxon>Maltschvirus</taxon>
        <taxon>Maltschvirus maltsch</taxon>
    </lineage>
</organism>
<name>A0A2H4JA13_9CAUD</name>
<dbReference type="EMBL" id="MF417902">
    <property type="protein sequence ID" value="ASN70157.1"/>
    <property type="molecule type" value="Genomic_DNA"/>
</dbReference>
<accession>A0A2H4JA13</accession>